<sequence>MLRDASFRSLIGLLLAIQAVCWLLALLDLFSPGKPLFLFQNSTDIITLVSRRSSALLHRGFCAYV</sequence>
<dbReference type="OrthoDB" id="3744583at2759"/>
<protein>
    <submittedName>
        <fullName evidence="2">Uncharacterized protein</fullName>
    </submittedName>
</protein>
<keyword evidence="1" id="KW-1133">Transmembrane helix</keyword>
<keyword evidence="1" id="KW-0472">Membrane</keyword>
<gene>
    <name evidence="2" type="ORF">K469DRAFT_556789</name>
</gene>
<reference evidence="2" key="1">
    <citation type="journal article" date="2020" name="Stud. Mycol.">
        <title>101 Dothideomycetes genomes: a test case for predicting lifestyles and emergence of pathogens.</title>
        <authorList>
            <person name="Haridas S."/>
            <person name="Albert R."/>
            <person name="Binder M."/>
            <person name="Bloem J."/>
            <person name="Labutti K."/>
            <person name="Salamov A."/>
            <person name="Andreopoulos B."/>
            <person name="Baker S."/>
            <person name="Barry K."/>
            <person name="Bills G."/>
            <person name="Bluhm B."/>
            <person name="Cannon C."/>
            <person name="Castanera R."/>
            <person name="Culley D."/>
            <person name="Daum C."/>
            <person name="Ezra D."/>
            <person name="Gonzalez J."/>
            <person name="Henrissat B."/>
            <person name="Kuo A."/>
            <person name="Liang C."/>
            <person name="Lipzen A."/>
            <person name="Lutzoni F."/>
            <person name="Magnuson J."/>
            <person name="Mondo S."/>
            <person name="Nolan M."/>
            <person name="Ohm R."/>
            <person name="Pangilinan J."/>
            <person name="Park H.-J."/>
            <person name="Ramirez L."/>
            <person name="Alfaro M."/>
            <person name="Sun H."/>
            <person name="Tritt A."/>
            <person name="Yoshinaga Y."/>
            <person name="Zwiers L.-H."/>
            <person name="Turgeon B."/>
            <person name="Goodwin S."/>
            <person name="Spatafora J."/>
            <person name="Crous P."/>
            <person name="Grigoriev I."/>
        </authorList>
    </citation>
    <scope>NUCLEOTIDE SEQUENCE</scope>
    <source>
        <strain evidence="2">CBS 207.26</strain>
    </source>
</reference>
<evidence type="ECO:0000313" key="2">
    <source>
        <dbReference type="EMBL" id="KAF2191141.1"/>
    </source>
</evidence>
<organism evidence="2 3">
    <name type="scientific">Zopfia rhizophila CBS 207.26</name>
    <dbReference type="NCBI Taxonomy" id="1314779"/>
    <lineage>
        <taxon>Eukaryota</taxon>
        <taxon>Fungi</taxon>
        <taxon>Dikarya</taxon>
        <taxon>Ascomycota</taxon>
        <taxon>Pezizomycotina</taxon>
        <taxon>Dothideomycetes</taxon>
        <taxon>Dothideomycetes incertae sedis</taxon>
        <taxon>Zopfiaceae</taxon>
        <taxon>Zopfia</taxon>
    </lineage>
</organism>
<keyword evidence="3" id="KW-1185">Reference proteome</keyword>
<dbReference type="Proteomes" id="UP000800200">
    <property type="component" value="Unassembled WGS sequence"/>
</dbReference>
<keyword evidence="1" id="KW-0812">Transmembrane</keyword>
<name>A0A6A6EI98_9PEZI</name>
<evidence type="ECO:0000313" key="3">
    <source>
        <dbReference type="Proteomes" id="UP000800200"/>
    </source>
</evidence>
<feature type="transmembrane region" description="Helical" evidence="1">
    <location>
        <begin position="7"/>
        <end position="27"/>
    </location>
</feature>
<accession>A0A6A6EI98</accession>
<dbReference type="AlphaFoldDB" id="A0A6A6EI98"/>
<dbReference type="EMBL" id="ML994617">
    <property type="protein sequence ID" value="KAF2191141.1"/>
    <property type="molecule type" value="Genomic_DNA"/>
</dbReference>
<evidence type="ECO:0000256" key="1">
    <source>
        <dbReference type="SAM" id="Phobius"/>
    </source>
</evidence>
<proteinExistence type="predicted"/>